<feature type="compositionally biased region" description="Basic and acidic residues" evidence="1">
    <location>
        <begin position="15"/>
        <end position="27"/>
    </location>
</feature>
<accession>A0A2P6N6R5</accession>
<reference evidence="2 4" key="1">
    <citation type="journal article" date="2018" name="Genome Biol. Evol.">
        <title>Multiple Roots of Fruiting Body Formation in Amoebozoa.</title>
        <authorList>
            <person name="Hillmann F."/>
            <person name="Forbes G."/>
            <person name="Novohradska S."/>
            <person name="Ferling I."/>
            <person name="Riege K."/>
            <person name="Groth M."/>
            <person name="Westermann M."/>
            <person name="Marz M."/>
            <person name="Spaller T."/>
            <person name="Winckler T."/>
            <person name="Schaap P."/>
            <person name="Glockner G."/>
        </authorList>
    </citation>
    <scope>NUCLEOTIDE SEQUENCE [LARGE SCALE GENOMIC DNA]</scope>
    <source>
        <strain evidence="2 4">Jena</strain>
    </source>
</reference>
<sequence length="275" mass="31610">MASANVNDARFIQTENDRQKNDIEGRDTSVTTQDHIDRTKTERAELEAPTNYLVERLQLFPPPSRPPSILLAYLSPWTRDRVGLLSLGRGVNWAGAISWQDVLDGGNDIALLLQSTPFEVLWPLSIDDIDTSEVALKDIQWLGFNKFDEEMMMACAQLPNLKKMQFWFVWIDRDDEIGFGGWKLHDIRLLSDEERKQMRWYASISDAERDQHEGIDNTSSDETTRDEGGQDEREKRDTGGREAIIRHIQRTVEELRGLASSFGIGEKEFVEILKR</sequence>
<proteinExistence type="predicted"/>
<dbReference type="InParanoid" id="A0A2P6N6R5"/>
<feature type="compositionally biased region" description="Basic and acidic residues" evidence="1">
    <location>
        <begin position="222"/>
        <end position="243"/>
    </location>
</feature>
<keyword evidence="4" id="KW-1185">Reference proteome</keyword>
<evidence type="ECO:0000313" key="3">
    <source>
        <dbReference type="EMBL" id="PRP83769.1"/>
    </source>
</evidence>
<dbReference type="EMBL" id="MDYQ01000076">
    <property type="protein sequence ID" value="PRP83769.1"/>
    <property type="molecule type" value="Genomic_DNA"/>
</dbReference>
<gene>
    <name evidence="3" type="ORF">PROFUN_08967</name>
    <name evidence="2" type="ORF">PROFUN_10544</name>
</gene>
<feature type="region of interest" description="Disordered" evidence="1">
    <location>
        <begin position="1"/>
        <end position="42"/>
    </location>
</feature>
<evidence type="ECO:0000256" key="1">
    <source>
        <dbReference type="SAM" id="MobiDB-lite"/>
    </source>
</evidence>
<comment type="caution">
    <text evidence="2">The sequence shown here is derived from an EMBL/GenBank/DDBJ whole genome shotgun (WGS) entry which is preliminary data.</text>
</comment>
<feature type="region of interest" description="Disordered" evidence="1">
    <location>
        <begin position="209"/>
        <end position="243"/>
    </location>
</feature>
<dbReference type="OrthoDB" id="5578001at2759"/>
<dbReference type="AlphaFoldDB" id="A0A2P6N6R5"/>
<evidence type="ECO:0000313" key="4">
    <source>
        <dbReference type="Proteomes" id="UP000241769"/>
    </source>
</evidence>
<name>A0A2P6N6R5_9EUKA</name>
<protein>
    <submittedName>
        <fullName evidence="2">Uncharacterized protein</fullName>
    </submittedName>
</protein>
<dbReference type="Proteomes" id="UP000241769">
    <property type="component" value="Unassembled WGS sequence"/>
</dbReference>
<organism evidence="2 4">
    <name type="scientific">Planoprotostelium fungivorum</name>
    <dbReference type="NCBI Taxonomy" id="1890364"/>
    <lineage>
        <taxon>Eukaryota</taxon>
        <taxon>Amoebozoa</taxon>
        <taxon>Evosea</taxon>
        <taxon>Variosea</taxon>
        <taxon>Cavosteliida</taxon>
        <taxon>Cavosteliaceae</taxon>
        <taxon>Planoprotostelium</taxon>
    </lineage>
</organism>
<dbReference type="EMBL" id="MDYQ01000176">
    <property type="protein sequence ID" value="PRP79644.1"/>
    <property type="molecule type" value="Genomic_DNA"/>
</dbReference>
<evidence type="ECO:0000313" key="2">
    <source>
        <dbReference type="EMBL" id="PRP79644.1"/>
    </source>
</evidence>